<feature type="domain" description="Pyridine nucleotide-disulphide oxidoreductase dimerisation" evidence="11">
    <location>
        <begin position="320"/>
        <end position="425"/>
    </location>
</feature>
<sequence>MNNYDLVVLGGGPGGYSAAFRAAELGKKTAIIDDNNLGGVCLNWGCIPTKSLLKNAEVMDLINSSSDYGISVKDIQVNFDFIVQRSIKARERLSKGIHYLVKKNQVDFYSGFGKFIDNKIVDINGAQISAQNFIIATGSSPKSLSNINSNSDKIVYSKDIFSMDTLPTSLTIIGAGAIGAEFAYFFSSFGTKVTLIEAEDRILPNEDKEISTWLEKAFKKRKINILTSTIAENIDDEKILISVGVEGNSSGFGLKNLGVEITDNNHIKVDQDGKTNIDNIYAVGDVIGPPWLAHVATAEGIYVAELLCDSSPIKIDYNSIPNCTYCKPEVASIGLTEESLLEQSINFKKAHSFFNSNGKAVAVGSTDGFIKILVDDSNHILGAHIIGSNATEMISEISVIKSNNLTIDNVLSSVHPHPTFSEAIFETLLQLK</sequence>
<dbReference type="InterPro" id="IPR001100">
    <property type="entry name" value="Pyr_nuc-diS_OxRdtase"/>
</dbReference>
<dbReference type="InterPro" id="IPR023753">
    <property type="entry name" value="FAD/NAD-binding_dom"/>
</dbReference>
<evidence type="ECO:0000256" key="10">
    <source>
        <dbReference type="ARBA" id="ARBA00023284"/>
    </source>
</evidence>
<dbReference type="EMBL" id="UINC01001769">
    <property type="protein sequence ID" value="SUZ88417.1"/>
    <property type="molecule type" value="Genomic_DNA"/>
</dbReference>
<dbReference type="InterPro" id="IPR036188">
    <property type="entry name" value="FAD/NAD-bd_sf"/>
</dbReference>
<dbReference type="FunFam" id="3.30.390.30:FF:000001">
    <property type="entry name" value="Dihydrolipoyl dehydrogenase"/>
    <property type="match status" value="1"/>
</dbReference>
<comment type="similarity">
    <text evidence="3">Belongs to the class-I pyridine nucleotide-disulfide oxidoreductase family.</text>
</comment>
<dbReference type="GO" id="GO:0004148">
    <property type="term" value="F:dihydrolipoyl dehydrogenase (NADH) activity"/>
    <property type="evidence" value="ECO:0007669"/>
    <property type="project" value="InterPro"/>
</dbReference>
<dbReference type="PANTHER" id="PTHR22912">
    <property type="entry name" value="DISULFIDE OXIDOREDUCTASE"/>
    <property type="match status" value="1"/>
</dbReference>
<dbReference type="PRINTS" id="PR00411">
    <property type="entry name" value="PNDRDTASEI"/>
</dbReference>
<dbReference type="InterPro" id="IPR050151">
    <property type="entry name" value="Class-I_Pyr_Nuc-Dis_Oxidored"/>
</dbReference>
<dbReference type="NCBIfam" id="TIGR01350">
    <property type="entry name" value="lipoamide_DH"/>
    <property type="match status" value="1"/>
</dbReference>
<dbReference type="PANTHER" id="PTHR22912:SF217">
    <property type="entry name" value="DIHYDROLIPOYL DEHYDROGENASE"/>
    <property type="match status" value="1"/>
</dbReference>
<dbReference type="InterPro" id="IPR016156">
    <property type="entry name" value="FAD/NAD-linked_Rdtase_dimer_sf"/>
</dbReference>
<reference evidence="13" key="1">
    <citation type="submission" date="2018-05" db="EMBL/GenBank/DDBJ databases">
        <authorList>
            <person name="Lanie J.A."/>
            <person name="Ng W.-L."/>
            <person name="Kazmierczak K.M."/>
            <person name="Andrzejewski T.M."/>
            <person name="Davidsen T.M."/>
            <person name="Wayne K.J."/>
            <person name="Tettelin H."/>
            <person name="Glass J.I."/>
            <person name="Rusch D."/>
            <person name="Podicherti R."/>
            <person name="Tsui H.-C.T."/>
            <person name="Winkler M.E."/>
        </authorList>
    </citation>
    <scope>NUCLEOTIDE SEQUENCE</scope>
</reference>
<keyword evidence="9" id="KW-1015">Disulfide bond</keyword>
<name>A0A381REY3_9ZZZZ</name>
<dbReference type="PROSITE" id="PS00076">
    <property type="entry name" value="PYRIDINE_REDOX_1"/>
    <property type="match status" value="1"/>
</dbReference>
<evidence type="ECO:0000256" key="8">
    <source>
        <dbReference type="ARBA" id="ARBA00023027"/>
    </source>
</evidence>
<evidence type="ECO:0000256" key="3">
    <source>
        <dbReference type="ARBA" id="ARBA00007532"/>
    </source>
</evidence>
<dbReference type="Pfam" id="PF02852">
    <property type="entry name" value="Pyr_redox_dim"/>
    <property type="match status" value="1"/>
</dbReference>
<keyword evidence="8" id="KW-0520">NAD</keyword>
<keyword evidence="5" id="KW-0285">Flavoprotein</keyword>
<keyword evidence="6" id="KW-0274">FAD</keyword>
<feature type="domain" description="FAD/NAD(P)-binding" evidence="12">
    <location>
        <begin position="4"/>
        <end position="300"/>
    </location>
</feature>
<evidence type="ECO:0000256" key="9">
    <source>
        <dbReference type="ARBA" id="ARBA00023157"/>
    </source>
</evidence>
<evidence type="ECO:0000259" key="12">
    <source>
        <dbReference type="Pfam" id="PF07992"/>
    </source>
</evidence>
<dbReference type="Pfam" id="PF07992">
    <property type="entry name" value="Pyr_redox_2"/>
    <property type="match status" value="1"/>
</dbReference>
<dbReference type="Gene3D" id="3.50.50.60">
    <property type="entry name" value="FAD/NAD(P)-binding domain"/>
    <property type="match status" value="4"/>
</dbReference>
<dbReference type="InterPro" id="IPR006258">
    <property type="entry name" value="Lipoamide_DH"/>
</dbReference>
<evidence type="ECO:0000259" key="11">
    <source>
        <dbReference type="Pfam" id="PF02852"/>
    </source>
</evidence>
<dbReference type="PRINTS" id="PR00368">
    <property type="entry name" value="FADPNR"/>
</dbReference>
<dbReference type="SUPFAM" id="SSF51905">
    <property type="entry name" value="FAD/NAD(P)-binding domain"/>
    <property type="match status" value="1"/>
</dbReference>
<keyword evidence="7" id="KW-0560">Oxidoreductase</keyword>
<dbReference type="GO" id="GO:0006103">
    <property type="term" value="P:2-oxoglutarate metabolic process"/>
    <property type="evidence" value="ECO:0007669"/>
    <property type="project" value="TreeGrafter"/>
</dbReference>
<evidence type="ECO:0000313" key="13">
    <source>
        <dbReference type="EMBL" id="SUZ88417.1"/>
    </source>
</evidence>
<protein>
    <recommendedName>
        <fullName evidence="14">Dihydrolipoyl dehydrogenase</fullName>
    </recommendedName>
</protein>
<organism evidence="13">
    <name type="scientific">marine metagenome</name>
    <dbReference type="NCBI Taxonomy" id="408172"/>
    <lineage>
        <taxon>unclassified sequences</taxon>
        <taxon>metagenomes</taxon>
        <taxon>ecological metagenomes</taxon>
    </lineage>
</organism>
<evidence type="ECO:0000256" key="2">
    <source>
        <dbReference type="ARBA" id="ARBA00004496"/>
    </source>
</evidence>
<dbReference type="Gene3D" id="3.30.390.30">
    <property type="match status" value="1"/>
</dbReference>
<accession>A0A381REY3</accession>
<dbReference type="GO" id="GO:0005737">
    <property type="term" value="C:cytoplasm"/>
    <property type="evidence" value="ECO:0007669"/>
    <property type="project" value="UniProtKB-SubCell"/>
</dbReference>
<evidence type="ECO:0000256" key="4">
    <source>
        <dbReference type="ARBA" id="ARBA00022490"/>
    </source>
</evidence>
<dbReference type="AlphaFoldDB" id="A0A381REY3"/>
<comment type="cofactor">
    <cofactor evidence="1">
        <name>FAD</name>
        <dbReference type="ChEBI" id="CHEBI:57692"/>
    </cofactor>
</comment>
<evidence type="ECO:0000256" key="5">
    <source>
        <dbReference type="ARBA" id="ARBA00022630"/>
    </source>
</evidence>
<keyword evidence="10" id="KW-0676">Redox-active center</keyword>
<evidence type="ECO:0008006" key="14">
    <source>
        <dbReference type="Google" id="ProtNLM"/>
    </source>
</evidence>
<dbReference type="InterPro" id="IPR012999">
    <property type="entry name" value="Pyr_OxRdtase_I_AS"/>
</dbReference>
<keyword evidence="4" id="KW-0963">Cytoplasm</keyword>
<proteinExistence type="inferred from homology"/>
<dbReference type="GO" id="GO:0050660">
    <property type="term" value="F:flavin adenine dinucleotide binding"/>
    <property type="evidence" value="ECO:0007669"/>
    <property type="project" value="InterPro"/>
</dbReference>
<gene>
    <name evidence="13" type="ORF">METZ01_LOCUS41271</name>
</gene>
<dbReference type="PIRSF" id="PIRSF000350">
    <property type="entry name" value="Mercury_reductase_MerA"/>
    <property type="match status" value="1"/>
</dbReference>
<evidence type="ECO:0000256" key="6">
    <source>
        <dbReference type="ARBA" id="ARBA00022827"/>
    </source>
</evidence>
<evidence type="ECO:0000256" key="7">
    <source>
        <dbReference type="ARBA" id="ARBA00023002"/>
    </source>
</evidence>
<comment type="subcellular location">
    <subcellularLocation>
        <location evidence="2">Cytoplasm</location>
    </subcellularLocation>
</comment>
<dbReference type="InterPro" id="IPR004099">
    <property type="entry name" value="Pyr_nucl-diS_OxRdtase_dimer"/>
</dbReference>
<evidence type="ECO:0000256" key="1">
    <source>
        <dbReference type="ARBA" id="ARBA00001974"/>
    </source>
</evidence>
<dbReference type="SUPFAM" id="SSF55424">
    <property type="entry name" value="FAD/NAD-linked reductases, dimerisation (C-terminal) domain"/>
    <property type="match status" value="1"/>
</dbReference>